<keyword evidence="10" id="KW-1185">Reference proteome</keyword>
<keyword evidence="6 8" id="KW-0472">Membrane</keyword>
<gene>
    <name evidence="9" type="ORF">EJO69_01000</name>
</gene>
<evidence type="ECO:0000256" key="8">
    <source>
        <dbReference type="SAM" id="Phobius"/>
    </source>
</evidence>
<accession>A0A3Q8WS65</accession>
<dbReference type="AlphaFoldDB" id="A0A3Q8WS65"/>
<sequence length="117" mass="11982">MTDRSQEWLFLIGAILLEVTGSLSLKGALNAPILYAVVVAGYVGAFACLSMALRCRMPLGVAYGIWGAVGVVLTAVLSLVLFDEALTALTTLGIAVIVAGVLLVEVGSHPAPKAEAA</sequence>
<feature type="transmembrane region" description="Helical" evidence="8">
    <location>
        <begin position="34"/>
        <end position="53"/>
    </location>
</feature>
<dbReference type="InterPro" id="IPR037185">
    <property type="entry name" value="EmrE-like"/>
</dbReference>
<keyword evidence="4 7" id="KW-0812">Transmembrane</keyword>
<dbReference type="OrthoDB" id="3175079at2"/>
<name>A0A3Q8WS65_9ACTO</name>
<feature type="transmembrane region" description="Helical" evidence="8">
    <location>
        <begin position="86"/>
        <end position="104"/>
    </location>
</feature>
<evidence type="ECO:0000256" key="1">
    <source>
        <dbReference type="ARBA" id="ARBA00004651"/>
    </source>
</evidence>
<dbReference type="GO" id="GO:0022857">
    <property type="term" value="F:transmembrane transporter activity"/>
    <property type="evidence" value="ECO:0007669"/>
    <property type="project" value="InterPro"/>
</dbReference>
<evidence type="ECO:0000256" key="3">
    <source>
        <dbReference type="ARBA" id="ARBA00022475"/>
    </source>
</evidence>
<proteinExistence type="inferred from homology"/>
<dbReference type="RefSeq" id="WP_126038022.1">
    <property type="nucleotide sequence ID" value="NZ_CP034438.1"/>
</dbReference>
<reference evidence="9 10" key="1">
    <citation type="submission" date="2018-12" db="EMBL/GenBank/DDBJ databases">
        <title>Complete genome sequence of Flaviflexus salsibiostraticola KCTC 33148.</title>
        <authorList>
            <person name="Bae J.-W."/>
        </authorList>
    </citation>
    <scope>NUCLEOTIDE SEQUENCE [LARGE SCALE GENOMIC DNA]</scope>
    <source>
        <strain evidence="9 10">KCTC 33148</strain>
    </source>
</reference>
<keyword evidence="2" id="KW-0813">Transport</keyword>
<evidence type="ECO:0000313" key="10">
    <source>
        <dbReference type="Proteomes" id="UP000270021"/>
    </source>
</evidence>
<dbReference type="InterPro" id="IPR045324">
    <property type="entry name" value="Small_multidrug_res"/>
</dbReference>
<protein>
    <submittedName>
        <fullName evidence="9">Multidrug efflux SMR transporter</fullName>
    </submittedName>
</protein>
<evidence type="ECO:0000256" key="5">
    <source>
        <dbReference type="ARBA" id="ARBA00022989"/>
    </source>
</evidence>
<dbReference type="PANTHER" id="PTHR30561:SF1">
    <property type="entry name" value="MULTIDRUG TRANSPORTER EMRE"/>
    <property type="match status" value="1"/>
</dbReference>
<dbReference type="PANTHER" id="PTHR30561">
    <property type="entry name" value="SMR FAMILY PROTON-DEPENDENT DRUG EFFLUX TRANSPORTER SUGE"/>
    <property type="match status" value="1"/>
</dbReference>
<dbReference type="InterPro" id="IPR000390">
    <property type="entry name" value="Small_drug/metabolite_transptr"/>
</dbReference>
<evidence type="ECO:0000256" key="7">
    <source>
        <dbReference type="RuleBase" id="RU003942"/>
    </source>
</evidence>
<dbReference type="GO" id="GO:0005886">
    <property type="term" value="C:plasma membrane"/>
    <property type="evidence" value="ECO:0007669"/>
    <property type="project" value="UniProtKB-SubCell"/>
</dbReference>
<dbReference type="Proteomes" id="UP000270021">
    <property type="component" value="Chromosome"/>
</dbReference>
<feature type="transmembrane region" description="Helical" evidence="8">
    <location>
        <begin position="60"/>
        <end position="80"/>
    </location>
</feature>
<dbReference type="Pfam" id="PF00893">
    <property type="entry name" value="Multi_Drug_Res"/>
    <property type="match status" value="1"/>
</dbReference>
<keyword evidence="5 8" id="KW-1133">Transmembrane helix</keyword>
<evidence type="ECO:0000313" key="9">
    <source>
        <dbReference type="EMBL" id="AZN29031.1"/>
    </source>
</evidence>
<evidence type="ECO:0000256" key="6">
    <source>
        <dbReference type="ARBA" id="ARBA00023136"/>
    </source>
</evidence>
<evidence type="ECO:0000256" key="2">
    <source>
        <dbReference type="ARBA" id="ARBA00022448"/>
    </source>
</evidence>
<dbReference type="SUPFAM" id="SSF103481">
    <property type="entry name" value="Multidrug resistance efflux transporter EmrE"/>
    <property type="match status" value="1"/>
</dbReference>
<comment type="similarity">
    <text evidence="7">Belongs to the drug/metabolite transporter (DMT) superfamily. Small multidrug resistance (SMR) (TC 2.A.7.1) family.</text>
</comment>
<dbReference type="KEGG" id="fsl:EJO69_01000"/>
<dbReference type="Gene3D" id="1.10.3730.20">
    <property type="match status" value="1"/>
</dbReference>
<keyword evidence="3" id="KW-1003">Cell membrane</keyword>
<evidence type="ECO:0000256" key="4">
    <source>
        <dbReference type="ARBA" id="ARBA00022692"/>
    </source>
</evidence>
<dbReference type="EMBL" id="CP034438">
    <property type="protein sequence ID" value="AZN29031.1"/>
    <property type="molecule type" value="Genomic_DNA"/>
</dbReference>
<comment type="subcellular location">
    <subcellularLocation>
        <location evidence="1 7">Cell membrane</location>
        <topology evidence="1 7">Multi-pass membrane protein</topology>
    </subcellularLocation>
</comment>
<organism evidence="9 10">
    <name type="scientific">Flaviflexus salsibiostraticola</name>
    <dbReference type="NCBI Taxonomy" id="1282737"/>
    <lineage>
        <taxon>Bacteria</taxon>
        <taxon>Bacillati</taxon>
        <taxon>Actinomycetota</taxon>
        <taxon>Actinomycetes</taxon>
        <taxon>Actinomycetales</taxon>
        <taxon>Actinomycetaceae</taxon>
        <taxon>Flaviflexus</taxon>
    </lineage>
</organism>